<dbReference type="InterPro" id="IPR012674">
    <property type="entry name" value="Calycin"/>
</dbReference>
<dbReference type="Proteomes" id="UP001341820">
    <property type="component" value="Unassembled WGS sequence"/>
</dbReference>
<dbReference type="SUPFAM" id="SSF50814">
    <property type="entry name" value="Lipocalins"/>
    <property type="match status" value="2"/>
</dbReference>
<keyword evidence="1" id="KW-0732">Signal</keyword>
<dbReference type="RefSeq" id="WP_144560545.1">
    <property type="nucleotide sequence ID" value="NZ_CP042163.1"/>
</dbReference>
<keyword evidence="2" id="KW-0862">Zinc</keyword>
<accession>A0ABU6NN24</accession>
<keyword evidence="5" id="KW-1185">Reference proteome</keyword>
<proteinExistence type="predicted"/>
<protein>
    <submittedName>
        <fullName evidence="4">ZinT/AdcA family metal-binding protein</fullName>
    </submittedName>
</protein>
<dbReference type="InterPro" id="IPR015304">
    <property type="entry name" value="ZinT_dom"/>
</dbReference>
<organism evidence="4 5">
    <name type="scientific">Shouchella miscanthi</name>
    <dbReference type="NCBI Taxonomy" id="2598861"/>
    <lineage>
        <taxon>Bacteria</taxon>
        <taxon>Bacillati</taxon>
        <taxon>Bacillota</taxon>
        <taxon>Bacilli</taxon>
        <taxon>Bacillales</taxon>
        <taxon>Bacillaceae</taxon>
        <taxon>Shouchella</taxon>
    </lineage>
</organism>
<name>A0ABU6NN24_9BACI</name>
<evidence type="ECO:0000313" key="4">
    <source>
        <dbReference type="EMBL" id="MED4128162.1"/>
    </source>
</evidence>
<gene>
    <name evidence="4" type="ORF">P5F74_08490</name>
</gene>
<evidence type="ECO:0000256" key="1">
    <source>
        <dbReference type="ARBA" id="ARBA00022729"/>
    </source>
</evidence>
<dbReference type="EMBL" id="JAROAS010000013">
    <property type="protein sequence ID" value="MED4128162.1"/>
    <property type="molecule type" value="Genomic_DNA"/>
</dbReference>
<comment type="caution">
    <text evidence="4">The sequence shown here is derived from an EMBL/GenBank/DDBJ whole genome shotgun (WGS) entry which is preliminary data.</text>
</comment>
<dbReference type="Gene3D" id="2.40.128.20">
    <property type="match status" value="1"/>
</dbReference>
<dbReference type="Pfam" id="PF09223">
    <property type="entry name" value="ZinT"/>
    <property type="match status" value="1"/>
</dbReference>
<feature type="domain" description="ZinT" evidence="3">
    <location>
        <begin position="2"/>
        <end position="39"/>
    </location>
</feature>
<evidence type="ECO:0000313" key="5">
    <source>
        <dbReference type="Proteomes" id="UP001341820"/>
    </source>
</evidence>
<evidence type="ECO:0000256" key="2">
    <source>
        <dbReference type="ARBA" id="ARBA00022833"/>
    </source>
</evidence>
<sequence length="61" mass="7252">MKAGYYEEGQFKDRLLSDWEGDWQSVYPFLLDGSLDEVTNWPTYYPSDLTTDDVVHEMLFH</sequence>
<evidence type="ECO:0000259" key="3">
    <source>
        <dbReference type="Pfam" id="PF09223"/>
    </source>
</evidence>
<reference evidence="4 5" key="1">
    <citation type="submission" date="2023-03" db="EMBL/GenBank/DDBJ databases">
        <title>Bacillus Genome Sequencing.</title>
        <authorList>
            <person name="Dunlap C."/>
        </authorList>
    </citation>
    <scope>NUCLEOTIDE SEQUENCE [LARGE SCALE GENOMIC DNA]</scope>
    <source>
        <strain evidence="4 5">B-4107</strain>
    </source>
</reference>